<dbReference type="Proteomes" id="UP000275652">
    <property type="component" value="Unassembled WGS sequence"/>
</dbReference>
<feature type="transmembrane region" description="Helical" evidence="1">
    <location>
        <begin position="79"/>
        <end position="102"/>
    </location>
</feature>
<dbReference type="EMBL" id="QUTE01022544">
    <property type="protein sequence ID" value="RHY81991.1"/>
    <property type="molecule type" value="Genomic_DNA"/>
</dbReference>
<comment type="caution">
    <text evidence="4">The sequence shown here is derived from an EMBL/GenBank/DDBJ whole genome shotgun (WGS) entry which is preliminary data.</text>
</comment>
<gene>
    <name evidence="2" type="ORF">DYB25_009064</name>
    <name evidence="5" type="ORF">DYB26_007536</name>
    <name evidence="6" type="ORF">DYB28_005888</name>
    <name evidence="4" type="ORF">DYB31_010666</name>
    <name evidence="3" type="ORF">DYB34_006741</name>
</gene>
<evidence type="ECO:0000313" key="5">
    <source>
        <dbReference type="EMBL" id="RHY90665.1"/>
    </source>
</evidence>
<dbReference type="EMBL" id="QUTI01015860">
    <property type="protein sequence ID" value="RLO11442.1"/>
    <property type="molecule type" value="Genomic_DNA"/>
</dbReference>
<evidence type="ECO:0000313" key="7">
    <source>
        <dbReference type="Proteomes" id="UP000266196"/>
    </source>
</evidence>
<sequence>MDGESRMIDEAPSTSESKEVLLRVLCVESRHAYVCSRSYAAIKITLTRRFDPASMSSLLSAGSMVTIIVVDYWHNDMKAAWFAFGAFSFVMLLLSSVVLLLVDEVNVYSATR</sequence>
<dbReference type="EMBL" id="QUTA01004748">
    <property type="protein sequence ID" value="RHY18539.1"/>
    <property type="molecule type" value="Genomic_DNA"/>
</dbReference>
<dbReference type="EMBL" id="QUTF01022064">
    <property type="protein sequence ID" value="RHY90665.1"/>
    <property type="molecule type" value="Genomic_DNA"/>
</dbReference>
<keyword evidence="1" id="KW-1133">Transmembrane helix</keyword>
<dbReference type="EMBL" id="QUTB01011851">
    <property type="protein sequence ID" value="RHY37028.1"/>
    <property type="molecule type" value="Genomic_DNA"/>
</dbReference>
<organism evidence="4 7">
    <name type="scientific">Aphanomyces astaci</name>
    <name type="common">Crayfish plague agent</name>
    <dbReference type="NCBI Taxonomy" id="112090"/>
    <lineage>
        <taxon>Eukaryota</taxon>
        <taxon>Sar</taxon>
        <taxon>Stramenopiles</taxon>
        <taxon>Oomycota</taxon>
        <taxon>Saprolegniomycetes</taxon>
        <taxon>Saprolegniales</taxon>
        <taxon>Verrucalvaceae</taxon>
        <taxon>Aphanomyces</taxon>
    </lineage>
</organism>
<evidence type="ECO:0000256" key="1">
    <source>
        <dbReference type="SAM" id="Phobius"/>
    </source>
</evidence>
<dbReference type="Proteomes" id="UP000266196">
    <property type="component" value="Unassembled WGS sequence"/>
</dbReference>
<accession>A0A397EED3</accession>
<evidence type="ECO:0000313" key="2">
    <source>
        <dbReference type="EMBL" id="RHY18539.1"/>
    </source>
</evidence>
<reference evidence="6 9" key="1">
    <citation type="journal article" date="2018" name="J. Invertebr. Pathol.">
        <title>New genotyping method for the causative agent of crayfish plague (Aphanomyces astaci) based on whole genome data.</title>
        <authorList>
            <person name="Minardi D."/>
            <person name="Studholme D.J."/>
            <person name="van der Giezen M."/>
            <person name="Pretto T."/>
            <person name="Oidtmann B."/>
        </authorList>
    </citation>
    <scope>NUCLEOTIDE SEQUENCE [LARGE SCALE GENOMIC DNA]</scope>
    <source>
        <strain evidence="6 9">KB13</strain>
    </source>
</reference>
<feature type="transmembrane region" description="Helical" evidence="1">
    <location>
        <begin position="53"/>
        <end position="73"/>
    </location>
</feature>
<protein>
    <submittedName>
        <fullName evidence="4">Uncharacterized protein</fullName>
    </submittedName>
</protein>
<evidence type="ECO:0000313" key="11">
    <source>
        <dbReference type="Proteomes" id="UP000286510"/>
    </source>
</evidence>
<dbReference type="Proteomes" id="UP000283543">
    <property type="component" value="Unassembled WGS sequence"/>
</dbReference>
<proteinExistence type="predicted"/>
<reference evidence="7 8" key="2">
    <citation type="submission" date="2018-08" db="EMBL/GenBank/DDBJ databases">
        <title>Aphanomyces genome sequencing and annotation.</title>
        <authorList>
            <person name="Minardi D."/>
            <person name="Oidtmann B."/>
            <person name="Van Der Giezen M."/>
            <person name="Studholme D.J."/>
        </authorList>
    </citation>
    <scope>NUCLEOTIDE SEQUENCE [LARGE SCALE GENOMIC DNA]</scope>
    <source>
        <strain evidence="4 7">197901</strain>
        <strain evidence="5 11">FDL457</strain>
        <strain evidence="3 10">Si</strain>
        <strain evidence="2 8">Yx</strain>
    </source>
</reference>
<dbReference type="Proteomes" id="UP000286510">
    <property type="component" value="Unassembled WGS sequence"/>
</dbReference>
<dbReference type="Proteomes" id="UP000266239">
    <property type="component" value="Unassembled WGS sequence"/>
</dbReference>
<keyword evidence="1" id="KW-0812">Transmembrane</keyword>
<evidence type="ECO:0000313" key="10">
    <source>
        <dbReference type="Proteomes" id="UP000283543"/>
    </source>
</evidence>
<dbReference type="AlphaFoldDB" id="A0A397EED3"/>
<keyword evidence="1" id="KW-0472">Membrane</keyword>
<evidence type="ECO:0000313" key="8">
    <source>
        <dbReference type="Proteomes" id="UP000266239"/>
    </source>
</evidence>
<name>A0A397EED3_APHAT</name>
<evidence type="ECO:0000313" key="6">
    <source>
        <dbReference type="EMBL" id="RLO11442.1"/>
    </source>
</evidence>
<evidence type="ECO:0000313" key="4">
    <source>
        <dbReference type="EMBL" id="RHY81991.1"/>
    </source>
</evidence>
<evidence type="ECO:0000313" key="9">
    <source>
        <dbReference type="Proteomes" id="UP000275652"/>
    </source>
</evidence>
<evidence type="ECO:0000313" key="3">
    <source>
        <dbReference type="EMBL" id="RHY37028.1"/>
    </source>
</evidence>